<dbReference type="EMBL" id="AMGX01000010">
    <property type="protein sequence ID" value="EXJ70093.1"/>
    <property type="molecule type" value="Genomic_DNA"/>
</dbReference>
<protein>
    <submittedName>
        <fullName evidence="5">Uncharacterized protein</fullName>
    </submittedName>
</protein>
<gene>
    <name evidence="5" type="ORF">A1O5_07166</name>
</gene>
<organism evidence="5 6">
    <name type="scientific">Cladophialophora psammophila CBS 110553</name>
    <dbReference type="NCBI Taxonomy" id="1182543"/>
    <lineage>
        <taxon>Eukaryota</taxon>
        <taxon>Fungi</taxon>
        <taxon>Dikarya</taxon>
        <taxon>Ascomycota</taxon>
        <taxon>Pezizomycotina</taxon>
        <taxon>Eurotiomycetes</taxon>
        <taxon>Chaetothyriomycetidae</taxon>
        <taxon>Chaetothyriales</taxon>
        <taxon>Herpotrichiellaceae</taxon>
        <taxon>Cladophialophora</taxon>
    </lineage>
</organism>
<feature type="repeat" description="ANK" evidence="3">
    <location>
        <begin position="114"/>
        <end position="146"/>
    </location>
</feature>
<dbReference type="HOGENOM" id="CLU_000134_20_0_1"/>
<dbReference type="Gene3D" id="1.25.40.20">
    <property type="entry name" value="Ankyrin repeat-containing domain"/>
    <property type="match status" value="1"/>
</dbReference>
<keyword evidence="6" id="KW-1185">Reference proteome</keyword>
<evidence type="ECO:0000256" key="4">
    <source>
        <dbReference type="SAM" id="MobiDB-lite"/>
    </source>
</evidence>
<dbReference type="PROSITE" id="PS50088">
    <property type="entry name" value="ANK_REPEAT"/>
    <property type="match status" value="1"/>
</dbReference>
<dbReference type="InterPro" id="IPR036770">
    <property type="entry name" value="Ankyrin_rpt-contain_sf"/>
</dbReference>
<dbReference type="SMART" id="SM00248">
    <property type="entry name" value="ANK"/>
    <property type="match status" value="2"/>
</dbReference>
<dbReference type="InterPro" id="IPR002110">
    <property type="entry name" value="Ankyrin_rpt"/>
</dbReference>
<dbReference type="Pfam" id="PF12796">
    <property type="entry name" value="Ank_2"/>
    <property type="match status" value="1"/>
</dbReference>
<evidence type="ECO:0000256" key="1">
    <source>
        <dbReference type="ARBA" id="ARBA00022737"/>
    </source>
</evidence>
<dbReference type="STRING" id="1182543.W9WQ95"/>
<comment type="caution">
    <text evidence="5">The sequence shown here is derived from an EMBL/GenBank/DDBJ whole genome shotgun (WGS) entry which is preliminary data.</text>
</comment>
<dbReference type="GeneID" id="19191872"/>
<feature type="region of interest" description="Disordered" evidence="4">
    <location>
        <begin position="177"/>
        <end position="231"/>
    </location>
</feature>
<dbReference type="SUPFAM" id="SSF48403">
    <property type="entry name" value="Ankyrin repeat"/>
    <property type="match status" value="1"/>
</dbReference>
<dbReference type="eggNOG" id="KOG0504">
    <property type="taxonomic scope" value="Eukaryota"/>
</dbReference>
<keyword evidence="2 3" id="KW-0040">ANK repeat</keyword>
<sequence length="231" mass="24215">MPSTTLPTPTPDELDDLIYFTRSGDLESLISLVTALCGTHNCPPSVLLASSIDIDAEGLGSQSSLLHYPAANGNLEIITHLLSLLAPSESLGASPSATTADKSAPLLVNHRNVSGNTPLHWAAMNGHLDVVKALVKAGADPTIVNEAGRDAVVEAEMSSKDGAKECAEWMLKHCEGLEKGIGDDGNGEGRSGSREVEEEAKEEDQNMKAAQLDEGGEKSETAVTNGEQKET</sequence>
<dbReference type="PANTHER" id="PTHR24171:SF8">
    <property type="entry name" value="BRCA1-ASSOCIATED RING DOMAIN PROTEIN 1"/>
    <property type="match status" value="1"/>
</dbReference>
<dbReference type="GO" id="GO:0004842">
    <property type="term" value="F:ubiquitin-protein transferase activity"/>
    <property type="evidence" value="ECO:0007669"/>
    <property type="project" value="TreeGrafter"/>
</dbReference>
<name>W9WQ95_9EURO</name>
<reference evidence="5 6" key="1">
    <citation type="submission" date="2013-03" db="EMBL/GenBank/DDBJ databases">
        <title>The Genome Sequence of Cladophialophora psammophila CBS 110553.</title>
        <authorList>
            <consortium name="The Broad Institute Genomics Platform"/>
            <person name="Cuomo C."/>
            <person name="de Hoog S."/>
            <person name="Gorbushina A."/>
            <person name="Walker B."/>
            <person name="Young S.K."/>
            <person name="Zeng Q."/>
            <person name="Gargeya S."/>
            <person name="Fitzgerald M."/>
            <person name="Haas B."/>
            <person name="Abouelleil A."/>
            <person name="Allen A.W."/>
            <person name="Alvarado L."/>
            <person name="Arachchi H.M."/>
            <person name="Berlin A.M."/>
            <person name="Chapman S.B."/>
            <person name="Gainer-Dewar J."/>
            <person name="Goldberg J."/>
            <person name="Griggs A."/>
            <person name="Gujja S."/>
            <person name="Hansen M."/>
            <person name="Howarth C."/>
            <person name="Imamovic A."/>
            <person name="Ireland A."/>
            <person name="Larimer J."/>
            <person name="McCowan C."/>
            <person name="Murphy C."/>
            <person name="Pearson M."/>
            <person name="Poon T.W."/>
            <person name="Priest M."/>
            <person name="Roberts A."/>
            <person name="Saif S."/>
            <person name="Shea T."/>
            <person name="Sisk P."/>
            <person name="Sykes S."/>
            <person name="Wortman J."/>
            <person name="Nusbaum C."/>
            <person name="Birren B."/>
        </authorList>
    </citation>
    <scope>NUCLEOTIDE SEQUENCE [LARGE SCALE GENOMIC DNA]</scope>
    <source>
        <strain evidence="5 6">CBS 110553</strain>
    </source>
</reference>
<dbReference type="OrthoDB" id="10057496at2759"/>
<evidence type="ECO:0000313" key="6">
    <source>
        <dbReference type="Proteomes" id="UP000019471"/>
    </source>
</evidence>
<dbReference type="AlphaFoldDB" id="W9WQ95"/>
<dbReference type="GO" id="GO:0085020">
    <property type="term" value="P:protein K6-linked ubiquitination"/>
    <property type="evidence" value="ECO:0007669"/>
    <property type="project" value="TreeGrafter"/>
</dbReference>
<proteinExistence type="predicted"/>
<accession>W9WQ95</accession>
<evidence type="ECO:0000313" key="5">
    <source>
        <dbReference type="EMBL" id="EXJ70093.1"/>
    </source>
</evidence>
<feature type="compositionally biased region" description="Polar residues" evidence="4">
    <location>
        <begin position="221"/>
        <end position="231"/>
    </location>
</feature>
<keyword evidence="1" id="KW-0677">Repeat</keyword>
<dbReference type="RefSeq" id="XP_007745945.1">
    <property type="nucleotide sequence ID" value="XM_007747755.1"/>
</dbReference>
<dbReference type="Proteomes" id="UP000019471">
    <property type="component" value="Unassembled WGS sequence"/>
</dbReference>
<dbReference type="PANTHER" id="PTHR24171">
    <property type="entry name" value="ANKYRIN REPEAT DOMAIN-CONTAINING PROTEIN 39-RELATED"/>
    <property type="match status" value="1"/>
</dbReference>
<dbReference type="PROSITE" id="PS50297">
    <property type="entry name" value="ANK_REP_REGION"/>
    <property type="match status" value="1"/>
</dbReference>
<evidence type="ECO:0000256" key="2">
    <source>
        <dbReference type="ARBA" id="ARBA00023043"/>
    </source>
</evidence>
<evidence type="ECO:0000256" key="3">
    <source>
        <dbReference type="PROSITE-ProRule" id="PRU00023"/>
    </source>
</evidence>